<comment type="similarity">
    <text evidence="1 3">Belongs to the thioester dehydratase family. FabZ subfamily.</text>
</comment>
<dbReference type="EC" id="4.2.1.59" evidence="3"/>
<keyword evidence="3" id="KW-0963">Cytoplasm</keyword>
<proteinExistence type="inferred from homology"/>
<accession>A0ABS6WS68</accession>
<dbReference type="Proteomes" id="UP001430804">
    <property type="component" value="Unassembled WGS sequence"/>
</dbReference>
<dbReference type="InterPro" id="IPR013114">
    <property type="entry name" value="FabA_FabZ"/>
</dbReference>
<dbReference type="InterPro" id="IPR010084">
    <property type="entry name" value="FabZ"/>
</dbReference>
<evidence type="ECO:0000256" key="1">
    <source>
        <dbReference type="ARBA" id="ARBA00009174"/>
    </source>
</evidence>
<evidence type="ECO:0000313" key="4">
    <source>
        <dbReference type="EMBL" id="MBW3098493.1"/>
    </source>
</evidence>
<keyword evidence="2 3" id="KW-0456">Lyase</keyword>
<keyword evidence="5" id="KW-1185">Reference proteome</keyword>
<dbReference type="HAMAP" id="MF_00406">
    <property type="entry name" value="FabZ"/>
    <property type="match status" value="1"/>
</dbReference>
<dbReference type="GO" id="GO:0019171">
    <property type="term" value="F:(3R)-hydroxyacyl-[acyl-carrier-protein] dehydratase activity"/>
    <property type="evidence" value="ECO:0007669"/>
    <property type="project" value="UniProtKB-EC"/>
</dbReference>
<name>A0ABS6WS68_9HYPH</name>
<gene>
    <name evidence="3 4" type="primary">fabZ</name>
    <name evidence="4" type="ORF">KY465_14510</name>
</gene>
<evidence type="ECO:0000256" key="3">
    <source>
        <dbReference type="HAMAP-Rule" id="MF_00406"/>
    </source>
</evidence>
<dbReference type="NCBIfam" id="TIGR01750">
    <property type="entry name" value="fabZ"/>
    <property type="match status" value="1"/>
</dbReference>
<comment type="subcellular location">
    <subcellularLocation>
        <location evidence="3">Cytoplasm</location>
    </subcellularLocation>
</comment>
<dbReference type="NCBIfam" id="NF000582">
    <property type="entry name" value="PRK00006.1"/>
    <property type="match status" value="1"/>
</dbReference>
<evidence type="ECO:0000313" key="5">
    <source>
        <dbReference type="Proteomes" id="UP001430804"/>
    </source>
</evidence>
<comment type="caution">
    <text evidence="4">The sequence shown here is derived from an EMBL/GenBank/DDBJ whole genome shotgun (WGS) entry which is preliminary data.</text>
</comment>
<dbReference type="EMBL" id="JAHWQX010000003">
    <property type="protein sequence ID" value="MBW3098493.1"/>
    <property type="molecule type" value="Genomic_DNA"/>
</dbReference>
<keyword evidence="3" id="KW-0444">Lipid biosynthesis</keyword>
<organism evidence="4 5">
    <name type="scientific">Pseudohoeflea coraliihabitans</name>
    <dbReference type="NCBI Taxonomy" id="2860393"/>
    <lineage>
        <taxon>Bacteria</taxon>
        <taxon>Pseudomonadati</taxon>
        <taxon>Pseudomonadota</taxon>
        <taxon>Alphaproteobacteria</taxon>
        <taxon>Hyphomicrobiales</taxon>
        <taxon>Rhizobiaceae</taxon>
        <taxon>Pseudohoeflea</taxon>
    </lineage>
</organism>
<sequence>MSESTQTTLETMEIMAIMQHLPHRYPFLLVDRITDINGDDSAVGIKNVTINEPHFPGHFPNRPIMPGVLIIEGMAQTAGAICARQLGEGSASVFFMTIDNARFRKPVVPGNRLEYHVQKTKRRGAIWKFHCDAIVDGNKVAEADIGAMIAEPETNEQ</sequence>
<dbReference type="RefSeq" id="WP_219202559.1">
    <property type="nucleotide sequence ID" value="NZ_JAHWQX010000003.1"/>
</dbReference>
<reference evidence="4" key="1">
    <citation type="submission" date="2021-07" db="EMBL/GenBank/DDBJ databases">
        <title>Pseudohoeflea marina sp. nov. a polyhydroxyalcanoate-producing bacterium.</title>
        <authorList>
            <person name="Zheng W."/>
            <person name="Yu S."/>
            <person name="Huang Y."/>
        </authorList>
    </citation>
    <scope>NUCLEOTIDE SEQUENCE</scope>
    <source>
        <strain evidence="4">DP4N28-3</strain>
    </source>
</reference>
<feature type="active site" evidence="3">
    <location>
        <position position="58"/>
    </location>
</feature>
<dbReference type="CDD" id="cd01288">
    <property type="entry name" value="FabZ"/>
    <property type="match status" value="1"/>
</dbReference>
<protein>
    <recommendedName>
        <fullName evidence="3">3-hydroxyacyl-[acyl-carrier-protein] dehydratase FabZ</fullName>
        <ecNumber evidence="3">4.2.1.59</ecNumber>
    </recommendedName>
    <alternativeName>
        <fullName evidence="3">(3R)-hydroxymyristoyl-[acyl-carrier-protein] dehydratase</fullName>
        <shortName evidence="3">(3R)-hydroxymyristoyl-ACP dehydrase</shortName>
    </alternativeName>
    <alternativeName>
        <fullName evidence="3">Beta-hydroxyacyl-ACP dehydratase</fullName>
    </alternativeName>
</protein>
<dbReference type="Pfam" id="PF07977">
    <property type="entry name" value="FabA"/>
    <property type="match status" value="1"/>
</dbReference>
<dbReference type="PANTHER" id="PTHR30272">
    <property type="entry name" value="3-HYDROXYACYL-[ACYL-CARRIER-PROTEIN] DEHYDRATASE"/>
    <property type="match status" value="1"/>
</dbReference>
<dbReference type="PANTHER" id="PTHR30272:SF1">
    <property type="entry name" value="3-HYDROXYACYL-[ACYL-CARRIER-PROTEIN] DEHYDRATASE"/>
    <property type="match status" value="1"/>
</dbReference>
<keyword evidence="3" id="KW-0443">Lipid metabolism</keyword>
<evidence type="ECO:0000256" key="2">
    <source>
        <dbReference type="ARBA" id="ARBA00023239"/>
    </source>
</evidence>
<comment type="function">
    <text evidence="3">Involved in unsaturated fatty acids biosynthesis. Catalyzes the dehydration of short chain beta-hydroxyacyl-ACPs and long chain saturated and unsaturated beta-hydroxyacyl-ACPs.</text>
</comment>
<keyword evidence="3" id="KW-0441">Lipid A biosynthesis</keyword>
<comment type="catalytic activity">
    <reaction evidence="3">
        <text>a (3R)-hydroxyacyl-[ACP] = a (2E)-enoyl-[ACP] + H2O</text>
        <dbReference type="Rhea" id="RHEA:13097"/>
        <dbReference type="Rhea" id="RHEA-COMP:9925"/>
        <dbReference type="Rhea" id="RHEA-COMP:9945"/>
        <dbReference type="ChEBI" id="CHEBI:15377"/>
        <dbReference type="ChEBI" id="CHEBI:78784"/>
        <dbReference type="ChEBI" id="CHEBI:78827"/>
        <dbReference type="EC" id="4.2.1.59"/>
    </reaction>
</comment>